<dbReference type="EMBL" id="QJJR01000006">
    <property type="protein sequence ID" value="PXW90974.1"/>
    <property type="molecule type" value="Genomic_DNA"/>
</dbReference>
<keyword evidence="2 3" id="KW-0238">DNA-binding</keyword>
<dbReference type="PRINTS" id="PR00455">
    <property type="entry name" value="HTHTETR"/>
</dbReference>
<protein>
    <submittedName>
        <fullName evidence="5">TetR family transcriptional regulator</fullName>
    </submittedName>
</protein>
<gene>
    <name evidence="5" type="ORF">DES38_1068</name>
</gene>
<dbReference type="PANTHER" id="PTHR43479">
    <property type="entry name" value="ACREF/ENVCD OPERON REPRESSOR-RELATED"/>
    <property type="match status" value="1"/>
</dbReference>
<proteinExistence type="predicted"/>
<evidence type="ECO:0000256" key="2">
    <source>
        <dbReference type="ARBA" id="ARBA00023125"/>
    </source>
</evidence>
<dbReference type="RefSeq" id="WP_170114356.1">
    <property type="nucleotide sequence ID" value="NZ_QJJR01000006.1"/>
</dbReference>
<dbReference type="PANTHER" id="PTHR43479:SF7">
    <property type="entry name" value="TETR-FAMILY TRANSCRIPTIONAL REGULATOR"/>
    <property type="match status" value="1"/>
</dbReference>
<evidence type="ECO:0000256" key="1">
    <source>
        <dbReference type="ARBA" id="ARBA00022491"/>
    </source>
</evidence>
<name>A0A2V3WCY3_9BACI</name>
<keyword evidence="1" id="KW-0678">Repressor</keyword>
<reference evidence="5 6" key="1">
    <citation type="submission" date="2018-05" db="EMBL/GenBank/DDBJ databases">
        <title>Genomic Encyclopedia of Type Strains, Phase IV (KMG-IV): sequencing the most valuable type-strain genomes for metagenomic binning, comparative biology and taxonomic classification.</title>
        <authorList>
            <person name="Goeker M."/>
        </authorList>
    </citation>
    <scope>NUCLEOTIDE SEQUENCE [LARGE SCALE GENOMIC DNA]</scope>
    <source>
        <strain evidence="5 6">DSM 22440</strain>
    </source>
</reference>
<dbReference type="InterPro" id="IPR001647">
    <property type="entry name" value="HTH_TetR"/>
</dbReference>
<organism evidence="5 6">
    <name type="scientific">Streptohalobacillus salinus</name>
    <dbReference type="NCBI Taxonomy" id="621096"/>
    <lineage>
        <taxon>Bacteria</taxon>
        <taxon>Bacillati</taxon>
        <taxon>Bacillota</taxon>
        <taxon>Bacilli</taxon>
        <taxon>Bacillales</taxon>
        <taxon>Bacillaceae</taxon>
        <taxon>Streptohalobacillus</taxon>
    </lineage>
</organism>
<dbReference type="PROSITE" id="PS50977">
    <property type="entry name" value="HTH_TETR_2"/>
    <property type="match status" value="1"/>
</dbReference>
<keyword evidence="6" id="KW-1185">Reference proteome</keyword>
<evidence type="ECO:0000313" key="5">
    <source>
        <dbReference type="EMBL" id="PXW90974.1"/>
    </source>
</evidence>
<evidence type="ECO:0000313" key="6">
    <source>
        <dbReference type="Proteomes" id="UP000247922"/>
    </source>
</evidence>
<dbReference type="InterPro" id="IPR050624">
    <property type="entry name" value="HTH-type_Tx_Regulator"/>
</dbReference>
<dbReference type="AlphaFoldDB" id="A0A2V3WCY3"/>
<dbReference type="Pfam" id="PF00440">
    <property type="entry name" value="TetR_N"/>
    <property type="match status" value="1"/>
</dbReference>
<comment type="caution">
    <text evidence="5">The sequence shown here is derived from an EMBL/GenBank/DDBJ whole genome shotgun (WGS) entry which is preliminary data.</text>
</comment>
<feature type="DNA-binding region" description="H-T-H motif" evidence="3">
    <location>
        <begin position="33"/>
        <end position="52"/>
    </location>
</feature>
<dbReference type="Gene3D" id="1.10.357.10">
    <property type="entry name" value="Tetracycline Repressor, domain 2"/>
    <property type="match status" value="1"/>
</dbReference>
<dbReference type="InterPro" id="IPR023772">
    <property type="entry name" value="DNA-bd_HTH_TetR-type_CS"/>
</dbReference>
<feature type="domain" description="HTH tetR-type" evidence="4">
    <location>
        <begin position="10"/>
        <end position="70"/>
    </location>
</feature>
<dbReference type="SUPFAM" id="SSF46689">
    <property type="entry name" value="Homeodomain-like"/>
    <property type="match status" value="1"/>
</dbReference>
<evidence type="ECO:0000256" key="3">
    <source>
        <dbReference type="PROSITE-ProRule" id="PRU00335"/>
    </source>
</evidence>
<dbReference type="InterPro" id="IPR009057">
    <property type="entry name" value="Homeodomain-like_sf"/>
</dbReference>
<dbReference type="PROSITE" id="PS01081">
    <property type="entry name" value="HTH_TETR_1"/>
    <property type="match status" value="1"/>
</dbReference>
<dbReference type="GO" id="GO:0003677">
    <property type="term" value="F:DNA binding"/>
    <property type="evidence" value="ECO:0007669"/>
    <property type="project" value="UniProtKB-UniRule"/>
</dbReference>
<sequence>MPDKLDPRILRTRRMIIQAFFDLLAEKSIDKMSVKDIAEKAQINRATFYYHFRDKDALLTFALEDQLMTHVLKPFETMETVDQRALKHVLHTLLSVKSYLSDRCAENEQTFYDQIEQAIKARLTDAFVDVLRAKNESEKVVRIEATMLSWALYGAMEVIHEREENEKNDMINQVVNRLSINR</sequence>
<dbReference type="Proteomes" id="UP000247922">
    <property type="component" value="Unassembled WGS sequence"/>
</dbReference>
<evidence type="ECO:0000259" key="4">
    <source>
        <dbReference type="PROSITE" id="PS50977"/>
    </source>
</evidence>
<accession>A0A2V3WCY3</accession>